<dbReference type="EC" id="3.6.1.7" evidence="2 4"/>
<keyword evidence="4" id="KW-0378">Hydrolase</keyword>
<evidence type="ECO:0000256" key="5">
    <source>
        <dbReference type="RuleBase" id="RU004168"/>
    </source>
</evidence>
<evidence type="ECO:0000256" key="4">
    <source>
        <dbReference type="PROSITE-ProRule" id="PRU00520"/>
    </source>
</evidence>
<evidence type="ECO:0000313" key="8">
    <source>
        <dbReference type="Proteomes" id="UP001168540"/>
    </source>
</evidence>
<dbReference type="PROSITE" id="PS00151">
    <property type="entry name" value="ACYLPHOSPHATASE_2"/>
    <property type="match status" value="1"/>
</dbReference>
<comment type="similarity">
    <text evidence="1 5">Belongs to the acylphosphatase family.</text>
</comment>
<dbReference type="Pfam" id="PF00708">
    <property type="entry name" value="Acylphosphatase"/>
    <property type="match status" value="1"/>
</dbReference>
<dbReference type="PANTHER" id="PTHR47268:SF4">
    <property type="entry name" value="ACYLPHOSPHATASE"/>
    <property type="match status" value="1"/>
</dbReference>
<proteinExistence type="inferred from homology"/>
<feature type="domain" description="Acylphosphatase-like" evidence="6">
    <location>
        <begin position="3"/>
        <end position="90"/>
    </location>
</feature>
<dbReference type="Proteomes" id="UP001168540">
    <property type="component" value="Unassembled WGS sequence"/>
</dbReference>
<dbReference type="PROSITE" id="PS51160">
    <property type="entry name" value="ACYLPHOSPHATASE_3"/>
    <property type="match status" value="1"/>
</dbReference>
<protein>
    <recommendedName>
        <fullName evidence="2 4">acylphosphatase</fullName>
        <ecNumber evidence="2 4">3.6.1.7</ecNumber>
    </recommendedName>
</protein>
<dbReference type="Gene3D" id="3.30.70.100">
    <property type="match status" value="1"/>
</dbReference>
<dbReference type="PANTHER" id="PTHR47268">
    <property type="entry name" value="ACYLPHOSPHATASE"/>
    <property type="match status" value="1"/>
</dbReference>
<evidence type="ECO:0000256" key="2">
    <source>
        <dbReference type="ARBA" id="ARBA00012150"/>
    </source>
</evidence>
<name>A0ABT7XJD4_9NEIS</name>
<evidence type="ECO:0000259" key="6">
    <source>
        <dbReference type="PROSITE" id="PS51160"/>
    </source>
</evidence>
<keyword evidence="8" id="KW-1185">Reference proteome</keyword>
<evidence type="ECO:0000256" key="3">
    <source>
        <dbReference type="ARBA" id="ARBA00047645"/>
    </source>
</evidence>
<feature type="active site" evidence="4">
    <location>
        <position position="18"/>
    </location>
</feature>
<feature type="active site" evidence="4">
    <location>
        <position position="36"/>
    </location>
</feature>
<dbReference type="InterPro" id="IPR001792">
    <property type="entry name" value="Acylphosphatase-like_dom"/>
</dbReference>
<gene>
    <name evidence="7" type="ORF">QU481_02820</name>
</gene>
<evidence type="ECO:0000313" key="7">
    <source>
        <dbReference type="EMBL" id="MDN0073823.1"/>
    </source>
</evidence>
<dbReference type="PRINTS" id="PR00112">
    <property type="entry name" value="ACYLPHPHTASE"/>
</dbReference>
<dbReference type="RefSeq" id="WP_289828368.1">
    <property type="nucleotide sequence ID" value="NZ_JAUEDK010000003.1"/>
</dbReference>
<organism evidence="7 8">
    <name type="scientific">Crenobacter oryzisoli</name>
    <dbReference type="NCBI Taxonomy" id="3056844"/>
    <lineage>
        <taxon>Bacteria</taxon>
        <taxon>Pseudomonadati</taxon>
        <taxon>Pseudomonadota</taxon>
        <taxon>Betaproteobacteria</taxon>
        <taxon>Neisseriales</taxon>
        <taxon>Neisseriaceae</taxon>
        <taxon>Crenobacter</taxon>
    </lineage>
</organism>
<accession>A0ABT7XJD4</accession>
<dbReference type="InterPro" id="IPR017968">
    <property type="entry name" value="Acylphosphatase_CS"/>
</dbReference>
<reference evidence="7" key="1">
    <citation type="submission" date="2023-06" db="EMBL/GenBank/DDBJ databases">
        <authorList>
            <person name="Zhang S."/>
        </authorList>
    </citation>
    <scope>NUCLEOTIDE SEQUENCE</scope>
    <source>
        <strain evidence="7">SG2303</strain>
    </source>
</reference>
<sequence>MAVLHLIIYGKVQGVYYRDSAVATARELGVKGWVRNRNDGTVEAVVCGEVDAVQAFVVWAHRGSPASRVERVEQQELADAPELLTFERRSTA</sequence>
<dbReference type="InterPro" id="IPR020456">
    <property type="entry name" value="Acylphosphatase"/>
</dbReference>
<dbReference type="InterPro" id="IPR036046">
    <property type="entry name" value="Acylphosphatase-like_dom_sf"/>
</dbReference>
<evidence type="ECO:0000256" key="1">
    <source>
        <dbReference type="ARBA" id="ARBA00005614"/>
    </source>
</evidence>
<comment type="caution">
    <text evidence="7">The sequence shown here is derived from an EMBL/GenBank/DDBJ whole genome shotgun (WGS) entry which is preliminary data.</text>
</comment>
<dbReference type="EMBL" id="JAUEDK010000003">
    <property type="protein sequence ID" value="MDN0073823.1"/>
    <property type="molecule type" value="Genomic_DNA"/>
</dbReference>
<comment type="catalytic activity">
    <reaction evidence="3 4">
        <text>an acyl phosphate + H2O = a carboxylate + phosphate + H(+)</text>
        <dbReference type="Rhea" id="RHEA:14965"/>
        <dbReference type="ChEBI" id="CHEBI:15377"/>
        <dbReference type="ChEBI" id="CHEBI:15378"/>
        <dbReference type="ChEBI" id="CHEBI:29067"/>
        <dbReference type="ChEBI" id="CHEBI:43474"/>
        <dbReference type="ChEBI" id="CHEBI:59918"/>
        <dbReference type="EC" id="3.6.1.7"/>
    </reaction>
</comment>
<dbReference type="SUPFAM" id="SSF54975">
    <property type="entry name" value="Acylphosphatase/BLUF domain-like"/>
    <property type="match status" value="1"/>
</dbReference>